<dbReference type="SUPFAM" id="SSF53850">
    <property type="entry name" value="Periplasmic binding protein-like II"/>
    <property type="match status" value="1"/>
</dbReference>
<dbReference type="Proteomes" id="UP000806285">
    <property type="component" value="Unassembled WGS sequence"/>
</dbReference>
<dbReference type="InterPro" id="IPR005119">
    <property type="entry name" value="LysR_subst-bd"/>
</dbReference>
<gene>
    <name evidence="6" type="ORF">IM787_06335</name>
</gene>
<evidence type="ECO:0000259" key="5">
    <source>
        <dbReference type="PROSITE" id="PS50931"/>
    </source>
</evidence>
<dbReference type="Gene3D" id="1.10.10.10">
    <property type="entry name" value="Winged helix-like DNA-binding domain superfamily/Winged helix DNA-binding domain"/>
    <property type="match status" value="1"/>
</dbReference>
<dbReference type="InterPro" id="IPR000847">
    <property type="entry name" value="LysR_HTH_N"/>
</dbReference>
<dbReference type="Pfam" id="PF03466">
    <property type="entry name" value="LysR_substrate"/>
    <property type="match status" value="1"/>
</dbReference>
<keyword evidence="4" id="KW-0804">Transcription</keyword>
<dbReference type="Gene3D" id="3.40.190.10">
    <property type="entry name" value="Periplasmic binding protein-like II"/>
    <property type="match status" value="2"/>
</dbReference>
<feature type="domain" description="HTH lysR-type" evidence="5">
    <location>
        <begin position="9"/>
        <end position="66"/>
    </location>
</feature>
<organism evidence="6 7">
    <name type="scientific">Ramlibacter pallidus</name>
    <dbReference type="NCBI Taxonomy" id="2780087"/>
    <lineage>
        <taxon>Bacteria</taxon>
        <taxon>Pseudomonadati</taxon>
        <taxon>Pseudomonadota</taxon>
        <taxon>Betaproteobacteria</taxon>
        <taxon>Burkholderiales</taxon>
        <taxon>Comamonadaceae</taxon>
        <taxon>Ramlibacter</taxon>
    </lineage>
</organism>
<dbReference type="EMBL" id="JADDIV010000002">
    <property type="protein sequence ID" value="MBE7367173.1"/>
    <property type="molecule type" value="Genomic_DNA"/>
</dbReference>
<proteinExistence type="inferred from homology"/>
<dbReference type="SUPFAM" id="SSF46785">
    <property type="entry name" value="Winged helix' DNA-binding domain"/>
    <property type="match status" value="1"/>
</dbReference>
<evidence type="ECO:0000256" key="2">
    <source>
        <dbReference type="ARBA" id="ARBA00023015"/>
    </source>
</evidence>
<dbReference type="InterPro" id="IPR036390">
    <property type="entry name" value="WH_DNA-bd_sf"/>
</dbReference>
<comment type="caution">
    <text evidence="6">The sequence shown here is derived from an EMBL/GenBank/DDBJ whole genome shotgun (WGS) entry which is preliminary data.</text>
</comment>
<sequence length="308" mass="34620">MSVPLVRLFSLDLLKAFVAVGRRMSITQAADDLCLTQSAVSRQIHTFEEQVGTALFVRKQRGVAFTEDGERLFHAADHAIRQLQDIAAEIPGGSAHGAVTITSSIGITGLWLLPRLSRLQERHPRIDVRLAANNTVSDLRGEGIDLAVRYARETTVPPNAVRLFDETLAPVAHPRLAQALRRGEACPLLEYENTRPWLQWRRWFDDERWQKDRRQVLHFNQYDQVIQAAIAAQGVAIGRIELLQSLIDSEQLAIVDLPCTPQPSPYAVWLLAAAEAPRDEVLKVAEWIQLEAAQVRQWRRPEAGRQAA</sequence>
<evidence type="ECO:0000256" key="4">
    <source>
        <dbReference type="ARBA" id="ARBA00023163"/>
    </source>
</evidence>
<dbReference type="PROSITE" id="PS50931">
    <property type="entry name" value="HTH_LYSR"/>
    <property type="match status" value="1"/>
</dbReference>
<evidence type="ECO:0000313" key="6">
    <source>
        <dbReference type="EMBL" id="MBE7367173.1"/>
    </source>
</evidence>
<comment type="similarity">
    <text evidence="1">Belongs to the LysR transcriptional regulatory family.</text>
</comment>
<dbReference type="InterPro" id="IPR058163">
    <property type="entry name" value="LysR-type_TF_proteobact-type"/>
</dbReference>
<dbReference type="PANTHER" id="PTHR30537">
    <property type="entry name" value="HTH-TYPE TRANSCRIPTIONAL REGULATOR"/>
    <property type="match status" value="1"/>
</dbReference>
<dbReference type="InterPro" id="IPR036388">
    <property type="entry name" value="WH-like_DNA-bd_sf"/>
</dbReference>
<protein>
    <submittedName>
        <fullName evidence="6">LysR family transcriptional regulator</fullName>
    </submittedName>
</protein>
<dbReference type="Pfam" id="PF00126">
    <property type="entry name" value="HTH_1"/>
    <property type="match status" value="1"/>
</dbReference>
<evidence type="ECO:0000256" key="3">
    <source>
        <dbReference type="ARBA" id="ARBA00023125"/>
    </source>
</evidence>
<keyword evidence="2" id="KW-0805">Transcription regulation</keyword>
<evidence type="ECO:0000256" key="1">
    <source>
        <dbReference type="ARBA" id="ARBA00009437"/>
    </source>
</evidence>
<dbReference type="RefSeq" id="WP_193675799.1">
    <property type="nucleotide sequence ID" value="NZ_JADDIV010000002.1"/>
</dbReference>
<keyword evidence="3" id="KW-0238">DNA-binding</keyword>
<accession>A0ABR9S111</accession>
<reference evidence="6 7" key="1">
    <citation type="submission" date="2020-10" db="EMBL/GenBank/DDBJ databases">
        <title>Ramlibacter sp. HM2 16S ribosomal RNA gene Genome sequencing and assembly.</title>
        <authorList>
            <person name="Kang M."/>
        </authorList>
    </citation>
    <scope>NUCLEOTIDE SEQUENCE [LARGE SCALE GENOMIC DNA]</scope>
    <source>
        <strain evidence="6 7">HM2</strain>
    </source>
</reference>
<keyword evidence="7" id="KW-1185">Reference proteome</keyword>
<evidence type="ECO:0000313" key="7">
    <source>
        <dbReference type="Proteomes" id="UP000806285"/>
    </source>
</evidence>
<name>A0ABR9S111_9BURK</name>
<dbReference type="PRINTS" id="PR00039">
    <property type="entry name" value="HTHLYSR"/>
</dbReference>
<dbReference type="PANTHER" id="PTHR30537:SF26">
    <property type="entry name" value="GLYCINE CLEAVAGE SYSTEM TRANSCRIPTIONAL ACTIVATOR"/>
    <property type="match status" value="1"/>
</dbReference>